<feature type="domain" description="Insertion element IS402-like" evidence="3">
    <location>
        <begin position="7"/>
        <end position="78"/>
    </location>
</feature>
<keyword evidence="8" id="KW-0614">Plasmid</keyword>
<name>A0A859QGV5_9HYPH</name>
<organism evidence="4 9">
    <name type="scientific">Sinorhizobium mexicanum</name>
    <dbReference type="NCBI Taxonomy" id="375549"/>
    <lineage>
        <taxon>Bacteria</taxon>
        <taxon>Pseudomonadati</taxon>
        <taxon>Pseudomonadota</taxon>
        <taxon>Alphaproteobacteria</taxon>
        <taxon>Hyphomicrobiales</taxon>
        <taxon>Rhizobiaceae</taxon>
        <taxon>Sinorhizobium/Ensifer group</taxon>
        <taxon>Sinorhizobium</taxon>
    </lineage>
</organism>
<dbReference type="EMBL" id="CP041241">
    <property type="protein sequence ID" value="QLL66056.1"/>
    <property type="molecule type" value="Genomic_DNA"/>
</dbReference>
<evidence type="ECO:0000256" key="1">
    <source>
        <dbReference type="SAM" id="MobiDB-lite"/>
    </source>
</evidence>
<proteinExistence type="predicted"/>
<dbReference type="KEGG" id="emx:FKV68_12535"/>
<dbReference type="PANTHER" id="PTHR30007">
    <property type="entry name" value="PHP DOMAIN PROTEIN"/>
    <property type="match status" value="1"/>
</dbReference>
<feature type="region of interest" description="Disordered" evidence="1">
    <location>
        <begin position="102"/>
        <end position="121"/>
    </location>
</feature>
<dbReference type="EMBL" id="CP041238">
    <property type="protein sequence ID" value="QLL62209.1"/>
    <property type="molecule type" value="Genomic_DNA"/>
</dbReference>
<dbReference type="InterPro" id="IPR002559">
    <property type="entry name" value="Transposase_11"/>
</dbReference>
<dbReference type="EMBL" id="CP041238">
    <property type="protein sequence ID" value="QLL63262.1"/>
    <property type="molecule type" value="Genomic_DNA"/>
</dbReference>
<evidence type="ECO:0000313" key="5">
    <source>
        <dbReference type="EMBL" id="QLL62209.1"/>
    </source>
</evidence>
<dbReference type="EMBL" id="CP041238">
    <property type="protein sequence ID" value="QLL62961.1"/>
    <property type="molecule type" value="Genomic_DNA"/>
</dbReference>
<dbReference type="NCBIfam" id="NF033580">
    <property type="entry name" value="transpos_IS5_3"/>
    <property type="match status" value="1"/>
</dbReference>
<dbReference type="Pfam" id="PF01609">
    <property type="entry name" value="DDE_Tnp_1"/>
    <property type="match status" value="1"/>
</dbReference>
<dbReference type="EMBL" id="CP041238">
    <property type="protein sequence ID" value="QLL60690.1"/>
    <property type="molecule type" value="Genomic_DNA"/>
</dbReference>
<dbReference type="KEGG" id="emx:FKV68_04110"/>
<evidence type="ECO:0000259" key="2">
    <source>
        <dbReference type="Pfam" id="PF01609"/>
    </source>
</evidence>
<dbReference type="RefSeq" id="WP_180938120.1">
    <property type="nucleotide sequence ID" value="NZ_CP041241.1"/>
</dbReference>
<feature type="domain" description="Transposase IS4-like" evidence="2">
    <location>
        <begin position="92"/>
        <end position="246"/>
    </location>
</feature>
<geneLocation type="plasmid" evidence="9">
    <name>pemeittgr7c</name>
</geneLocation>
<evidence type="ECO:0000313" key="6">
    <source>
        <dbReference type="EMBL" id="QLL62961.1"/>
    </source>
</evidence>
<dbReference type="KEGG" id="emx:FKV68_32905"/>
<evidence type="ECO:0000313" key="8">
    <source>
        <dbReference type="EMBL" id="QLL66056.1"/>
    </source>
</evidence>
<evidence type="ECO:0000313" key="7">
    <source>
        <dbReference type="EMBL" id="QLL63262.1"/>
    </source>
</evidence>
<dbReference type="PANTHER" id="PTHR30007:SF1">
    <property type="entry name" value="BLR1914 PROTEIN"/>
    <property type="match status" value="1"/>
</dbReference>
<dbReference type="InterPro" id="IPR025161">
    <property type="entry name" value="IS402-like_dom"/>
</dbReference>
<gene>
    <name evidence="4" type="ORF">FKV68_04110</name>
    <name evidence="5" type="ORF">FKV68_12535</name>
    <name evidence="6" type="ORF">FKV68_16665</name>
    <name evidence="7" type="ORF">FKV68_18345</name>
    <name evidence="8" type="ORF">FKV68_32905</name>
</gene>
<dbReference type="Proteomes" id="UP000510721">
    <property type="component" value="Plasmid pEmeITTGR7c"/>
</dbReference>
<accession>A0A859QGV5</accession>
<evidence type="ECO:0000313" key="4">
    <source>
        <dbReference type="EMBL" id="QLL60690.1"/>
    </source>
</evidence>
<protein>
    <submittedName>
        <fullName evidence="4">IS5 family transposase</fullName>
    </submittedName>
</protein>
<evidence type="ECO:0000259" key="3">
    <source>
        <dbReference type="Pfam" id="PF13340"/>
    </source>
</evidence>
<dbReference type="KEGG" id="emx:FKV68_18345"/>
<dbReference type="Pfam" id="PF13340">
    <property type="entry name" value="DUF4096"/>
    <property type="match status" value="1"/>
</dbReference>
<evidence type="ECO:0000313" key="9">
    <source>
        <dbReference type="Proteomes" id="UP000510721"/>
    </source>
</evidence>
<reference evidence="4 9" key="1">
    <citation type="submission" date="2019-06" db="EMBL/GenBank/DDBJ databases">
        <title>Complete genome sequence of Ensifer mexicanus ITTG R7 isolated from nodules of Acacia angustissima (Mill.) Kuntze.</title>
        <authorList>
            <person name="Rincon-Rosales R."/>
            <person name="Rogel M.A."/>
            <person name="Guerrero G."/>
            <person name="Rincon-Molina C.I."/>
            <person name="Lopez-Lopez A."/>
            <person name="Martinez-Romero E."/>
        </authorList>
    </citation>
    <scope>NUCLEOTIDE SEQUENCE [LARGE SCALE GENOMIC DNA]</scope>
    <source>
        <strain evidence="4 9">ITTG R7</strain>
        <plasmid evidence="9">pemeittgr7c</plasmid>
        <plasmid evidence="8">pEmeITTGR7c</plasmid>
    </source>
</reference>
<dbReference type="AlphaFoldDB" id="A0A859QGV5"/>
<dbReference type="GO" id="GO:0003677">
    <property type="term" value="F:DNA binding"/>
    <property type="evidence" value="ECO:0007669"/>
    <property type="project" value="InterPro"/>
</dbReference>
<dbReference type="GO" id="GO:0004803">
    <property type="term" value="F:transposase activity"/>
    <property type="evidence" value="ECO:0007669"/>
    <property type="project" value="InterPro"/>
</dbReference>
<dbReference type="GO" id="GO:0006313">
    <property type="term" value="P:DNA transposition"/>
    <property type="evidence" value="ECO:0007669"/>
    <property type="project" value="InterPro"/>
</dbReference>
<dbReference type="KEGG" id="emx:FKV68_16665"/>
<dbReference type="Proteomes" id="UP000510721">
    <property type="component" value="Chromosome"/>
</dbReference>
<keyword evidence="9" id="KW-1185">Reference proteome</keyword>
<geneLocation type="plasmid" evidence="8">
    <name>pEmeITTGR7c</name>
</geneLocation>
<sequence length="251" mass="28292">MGSEFWLSDQQWSVIEPLLPKNRPGARRVDDRRVISGIVHVLRVGCRWQDCPAVYGPPTTIYNRFHRWAGRGLWQKLFSALVAASPCDMQMIDSTTAKVHRSAAGGKGGRKTQAIGRSRGGRTTKIHAVVDGRGRPLGLQISPGQMGDVRAAVPLLQHLPPAYFLAADTAYDSDALRQYLTARGTIPVIPNNPTRKRRHPFDATAYRQRNVIERMFCRLKDWRRIATRYDKLATNFQAAVHIAAIIIWWTN</sequence>